<sequence>MLLAGLFGLVTTIASALPGGPAAAAESSASASGLPGQDCASHCAQRTAQDHATGTPVGNAQAGAAQDRAARQRAAQRSEALQAGAALFQRYYAAIIDRYETRPSHDGARPVLSTVPAAAPGPAGAPAPRAGRPVPPAP</sequence>
<evidence type="ECO:0000256" key="2">
    <source>
        <dbReference type="SAM" id="SignalP"/>
    </source>
</evidence>
<feature type="signal peptide" evidence="2">
    <location>
        <begin position="1"/>
        <end position="24"/>
    </location>
</feature>
<evidence type="ECO:0000313" key="3">
    <source>
        <dbReference type="EMBL" id="RMI42263.1"/>
    </source>
</evidence>
<feature type="chain" id="PRO_5018111114" evidence="2">
    <location>
        <begin position="25"/>
        <end position="138"/>
    </location>
</feature>
<comment type="caution">
    <text evidence="3">The sequence shown here is derived from an EMBL/GenBank/DDBJ whole genome shotgun (WGS) entry which is preliminary data.</text>
</comment>
<reference evidence="3 4" key="1">
    <citation type="submission" date="2018-10" db="EMBL/GenBank/DDBJ databases">
        <title>Isolation from soil.</title>
        <authorList>
            <person name="Hu J."/>
        </authorList>
    </citation>
    <scope>NUCLEOTIDE SEQUENCE [LARGE SCALE GENOMIC DNA]</scope>
    <source>
        <strain evidence="3 4">NEAU-Ht49</strain>
    </source>
</reference>
<keyword evidence="2" id="KW-0732">Signal</keyword>
<feature type="compositionally biased region" description="Low complexity" evidence="1">
    <location>
        <begin position="115"/>
        <end position="132"/>
    </location>
</feature>
<feature type="compositionally biased region" description="Polar residues" evidence="1">
    <location>
        <begin position="44"/>
        <end position="58"/>
    </location>
</feature>
<name>A0A3M2M080_9ACTN</name>
<keyword evidence="4" id="KW-1185">Reference proteome</keyword>
<organism evidence="3 4">
    <name type="scientific">Actinomadura harenae</name>
    <dbReference type="NCBI Taxonomy" id="2483351"/>
    <lineage>
        <taxon>Bacteria</taxon>
        <taxon>Bacillati</taxon>
        <taxon>Actinomycetota</taxon>
        <taxon>Actinomycetes</taxon>
        <taxon>Streptosporangiales</taxon>
        <taxon>Thermomonosporaceae</taxon>
        <taxon>Actinomadura</taxon>
    </lineage>
</organism>
<evidence type="ECO:0000313" key="4">
    <source>
        <dbReference type="Proteomes" id="UP000282674"/>
    </source>
</evidence>
<dbReference type="AlphaFoldDB" id="A0A3M2M080"/>
<feature type="compositionally biased region" description="Low complexity" evidence="1">
    <location>
        <begin position="21"/>
        <end position="36"/>
    </location>
</feature>
<feature type="compositionally biased region" description="Low complexity" evidence="1">
    <location>
        <begin position="60"/>
        <end position="79"/>
    </location>
</feature>
<feature type="region of interest" description="Disordered" evidence="1">
    <location>
        <begin position="21"/>
        <end position="79"/>
    </location>
</feature>
<gene>
    <name evidence="3" type="ORF">EBO15_19820</name>
</gene>
<accession>A0A3M2M080</accession>
<dbReference type="EMBL" id="RFFG01000034">
    <property type="protein sequence ID" value="RMI42263.1"/>
    <property type="molecule type" value="Genomic_DNA"/>
</dbReference>
<evidence type="ECO:0000256" key="1">
    <source>
        <dbReference type="SAM" id="MobiDB-lite"/>
    </source>
</evidence>
<feature type="region of interest" description="Disordered" evidence="1">
    <location>
        <begin position="103"/>
        <end position="138"/>
    </location>
</feature>
<proteinExistence type="predicted"/>
<dbReference type="Proteomes" id="UP000282674">
    <property type="component" value="Unassembled WGS sequence"/>
</dbReference>
<feature type="non-terminal residue" evidence="3">
    <location>
        <position position="138"/>
    </location>
</feature>
<protein>
    <submittedName>
        <fullName evidence="3">Uncharacterized protein</fullName>
    </submittedName>
</protein>